<organism evidence="1 2">
    <name type="scientific">Thermoanaerobaculum aquaticum</name>
    <dbReference type="NCBI Taxonomy" id="1312852"/>
    <lineage>
        <taxon>Bacteria</taxon>
        <taxon>Pseudomonadati</taxon>
        <taxon>Acidobacteriota</taxon>
        <taxon>Thermoanaerobaculia</taxon>
        <taxon>Thermoanaerobaculales</taxon>
        <taxon>Thermoanaerobaculaceae</taxon>
        <taxon>Thermoanaerobaculum</taxon>
    </lineage>
</organism>
<name>A0A062XUL1_9BACT</name>
<sequence>MVLALVLLQTAVATATPQVGVILAVDDPGARLVLRESLERQLGPETRWSCRETPVCLEVVAVPIATGKTTTGWAVAARFSRRLKLSPQWPGGAEKEEAKPQAPAVDIIEDTTASGELACAPCEEAKAECQRQLGELKAFGRERFEDLGGLFLRVGPAQDQFLRQTALDLAGQLAKELAEGGTP</sequence>
<accession>A0A062XUL1</accession>
<evidence type="ECO:0000313" key="1">
    <source>
        <dbReference type="EMBL" id="KDA53059.1"/>
    </source>
</evidence>
<dbReference type="RefSeq" id="WP_038050309.1">
    <property type="nucleotide sequence ID" value="NZ_JMFG01000035.1"/>
</dbReference>
<dbReference type="AlphaFoldDB" id="A0A062XUL1"/>
<keyword evidence="2" id="KW-1185">Reference proteome</keyword>
<proteinExistence type="predicted"/>
<protein>
    <submittedName>
        <fullName evidence="1">Uncharacterized protein</fullName>
    </submittedName>
</protein>
<dbReference type="STRING" id="1312852.EG19_08060"/>
<gene>
    <name evidence="1" type="ORF">EG19_08060</name>
</gene>
<comment type="caution">
    <text evidence="1">The sequence shown here is derived from an EMBL/GenBank/DDBJ whole genome shotgun (WGS) entry which is preliminary data.</text>
</comment>
<dbReference type="Proteomes" id="UP000027284">
    <property type="component" value="Unassembled WGS sequence"/>
</dbReference>
<reference evidence="1 2" key="1">
    <citation type="submission" date="2014-04" db="EMBL/GenBank/DDBJ databases">
        <title>The Genome Sequence of Thermoanaerobaculum aquaticum MP-01, The First Cultivated Group 23 Acidobacterium.</title>
        <authorList>
            <person name="Stamps B.W."/>
            <person name="Losey N.A."/>
            <person name="Lawson P.A."/>
            <person name="Stevenson B.S."/>
        </authorList>
    </citation>
    <scope>NUCLEOTIDE SEQUENCE [LARGE SCALE GENOMIC DNA]</scope>
    <source>
        <strain evidence="1 2">MP-01</strain>
    </source>
</reference>
<dbReference type="EMBL" id="JMFG01000035">
    <property type="protein sequence ID" value="KDA53059.1"/>
    <property type="molecule type" value="Genomic_DNA"/>
</dbReference>
<evidence type="ECO:0000313" key="2">
    <source>
        <dbReference type="Proteomes" id="UP000027284"/>
    </source>
</evidence>